<feature type="region of interest" description="Disordered" evidence="1">
    <location>
        <begin position="310"/>
        <end position="336"/>
    </location>
</feature>
<reference evidence="2 3" key="1">
    <citation type="submission" date="2016-03" db="EMBL/GenBank/DDBJ databases">
        <authorList>
            <person name="Ploux O."/>
        </authorList>
    </citation>
    <scope>NUCLEOTIDE SEQUENCE [LARGE SCALE GENOMIC DNA]</scope>
    <source>
        <strain evidence="2 3">UAMH 11012</strain>
    </source>
</reference>
<feature type="compositionally biased region" description="Polar residues" evidence="1">
    <location>
        <begin position="255"/>
        <end position="281"/>
    </location>
</feature>
<protein>
    <submittedName>
        <fullName evidence="2">Uncharacterized protein</fullName>
    </submittedName>
</protein>
<keyword evidence="3" id="KW-1185">Reference proteome</keyword>
<name>A0A1L7XSA2_9HELO</name>
<proteinExistence type="predicted"/>
<feature type="compositionally biased region" description="Polar residues" evidence="1">
    <location>
        <begin position="310"/>
        <end position="329"/>
    </location>
</feature>
<evidence type="ECO:0000256" key="1">
    <source>
        <dbReference type="SAM" id="MobiDB-lite"/>
    </source>
</evidence>
<evidence type="ECO:0000313" key="3">
    <source>
        <dbReference type="Proteomes" id="UP000184330"/>
    </source>
</evidence>
<sequence>MRSVDSAFLWQQRFEGLARLGALGSTLGAQQNTSLGAGRDTDFAARCSPRKWQVSSSCTTDDDGDASGGMDGTLELDTGMWQGMNVESGWDDEVNNLGTTCEDAATGLTDFFEWPNFSTHSLPPVENHNPELDLWRDSVFGGHLSHAKSNQRGQKNLEVAGPAIPSSHPNMDPSVAVDAIFENGMDSEGSLFPALSMYDHQYLAMEQMPQMYVLLCSPKTFTDIDRGISSSPQFIDNHQSVHLSTHSRSLKRKGLSTTSTSPFSNELGSQPRSTIGSQPMTSMGGGNHPVGNHGRARRIFNVSHGKLSMQSSELSTHLQQTRGPQSSPKDPSRARGSFLHRARLFTITNWEGLREKRSFASTLERSTWYLGSNGSLGLKRFRGGAVG</sequence>
<evidence type="ECO:0000313" key="2">
    <source>
        <dbReference type="EMBL" id="CZR67931.1"/>
    </source>
</evidence>
<feature type="region of interest" description="Disordered" evidence="1">
    <location>
        <begin position="242"/>
        <end position="294"/>
    </location>
</feature>
<dbReference type="EMBL" id="FJOG01000049">
    <property type="protein sequence ID" value="CZR67931.1"/>
    <property type="molecule type" value="Genomic_DNA"/>
</dbReference>
<gene>
    <name evidence="2" type="ORF">PAC_17830</name>
</gene>
<accession>A0A1L7XSA2</accession>
<dbReference type="Proteomes" id="UP000184330">
    <property type="component" value="Unassembled WGS sequence"/>
</dbReference>
<dbReference type="AlphaFoldDB" id="A0A1L7XSA2"/>
<organism evidence="2 3">
    <name type="scientific">Phialocephala subalpina</name>
    <dbReference type="NCBI Taxonomy" id="576137"/>
    <lineage>
        <taxon>Eukaryota</taxon>
        <taxon>Fungi</taxon>
        <taxon>Dikarya</taxon>
        <taxon>Ascomycota</taxon>
        <taxon>Pezizomycotina</taxon>
        <taxon>Leotiomycetes</taxon>
        <taxon>Helotiales</taxon>
        <taxon>Mollisiaceae</taxon>
        <taxon>Phialocephala</taxon>
        <taxon>Phialocephala fortinii species complex</taxon>
    </lineage>
</organism>